<dbReference type="GO" id="GO:0005634">
    <property type="term" value="C:nucleus"/>
    <property type="evidence" value="ECO:0007669"/>
    <property type="project" value="UniProtKB-SubCell"/>
</dbReference>
<dbReference type="PANTHER" id="PTHR31221:SF236">
    <property type="entry name" value="WRKY FAMILY TRANSCRIPTION FACTOR"/>
    <property type="match status" value="1"/>
</dbReference>
<dbReference type="PANTHER" id="PTHR31221">
    <property type="entry name" value="WRKY TRANSCRIPTION FACTOR PROTEIN 1-RELATED"/>
    <property type="match status" value="1"/>
</dbReference>
<dbReference type="GO" id="GO:0043565">
    <property type="term" value="F:sequence-specific DNA binding"/>
    <property type="evidence" value="ECO:0007669"/>
    <property type="project" value="InterPro"/>
</dbReference>
<dbReference type="EMBL" id="JAEACU010000005">
    <property type="protein sequence ID" value="KAH7528199.1"/>
    <property type="molecule type" value="Genomic_DNA"/>
</dbReference>
<dbReference type="SUPFAM" id="SSF118290">
    <property type="entry name" value="WRKY DNA-binding domain"/>
    <property type="match status" value="1"/>
</dbReference>
<dbReference type="InterPro" id="IPR003657">
    <property type="entry name" value="WRKY_dom"/>
</dbReference>
<comment type="subcellular location">
    <subcellularLocation>
        <location evidence="1">Nucleus</location>
    </subcellularLocation>
</comment>
<evidence type="ECO:0000256" key="1">
    <source>
        <dbReference type="ARBA" id="ARBA00004123"/>
    </source>
</evidence>
<keyword evidence="2" id="KW-0805">Transcription regulation</keyword>
<comment type="caution">
    <text evidence="8">The sequence shown here is derived from an EMBL/GenBank/DDBJ whole genome shotgun (WGS) entry which is preliminary data.</text>
</comment>
<sequence>MENYHMLYLSSSTPPSVVSPASSAILNMENNGRMFTHFLGNNNTTDQMGVRESKFDLHHQNHHHMIQEDHVDANNKLESGSSGRPSSKTKSSSGKKELSDKMMMKKHKYAFQTRSQVDILDDGSYYRCTHRGCNVKKQIQRLSKDEEVVVTTYEGIHTHPIEKSAENFDEILKQMQTYATF</sequence>
<dbReference type="Proteomes" id="UP000813462">
    <property type="component" value="Unassembled WGS sequence"/>
</dbReference>
<protein>
    <recommendedName>
        <fullName evidence="7">WRKY domain-containing protein</fullName>
    </recommendedName>
</protein>
<dbReference type="SMART" id="SM00774">
    <property type="entry name" value="WRKY"/>
    <property type="match status" value="1"/>
</dbReference>
<dbReference type="InterPro" id="IPR036576">
    <property type="entry name" value="WRKY_dom_sf"/>
</dbReference>
<feature type="compositionally biased region" description="Low complexity" evidence="6">
    <location>
        <begin position="76"/>
        <end position="92"/>
    </location>
</feature>
<dbReference type="GO" id="GO:0003700">
    <property type="term" value="F:DNA-binding transcription factor activity"/>
    <property type="evidence" value="ECO:0007669"/>
    <property type="project" value="InterPro"/>
</dbReference>
<name>A0A978VCW0_ZIZJJ</name>
<reference evidence="8" key="1">
    <citation type="journal article" date="2021" name="Front. Plant Sci.">
        <title>Chromosome-Scale Genome Assembly for Chinese Sour Jujube and Insights Into Its Genome Evolution and Domestication Signature.</title>
        <authorList>
            <person name="Shen L.-Y."/>
            <person name="Luo H."/>
            <person name="Wang X.-L."/>
            <person name="Wang X.-M."/>
            <person name="Qiu X.-J."/>
            <person name="Liu H."/>
            <person name="Zhou S.-S."/>
            <person name="Jia K.-H."/>
            <person name="Nie S."/>
            <person name="Bao Y.-T."/>
            <person name="Zhang R.-G."/>
            <person name="Yun Q.-Z."/>
            <person name="Chai Y.-H."/>
            <person name="Lu J.-Y."/>
            <person name="Li Y."/>
            <person name="Zhao S.-W."/>
            <person name="Mao J.-F."/>
            <person name="Jia S.-G."/>
            <person name="Mao Y.-M."/>
        </authorList>
    </citation>
    <scope>NUCLEOTIDE SEQUENCE</scope>
    <source>
        <strain evidence="8">AT0</strain>
        <tissue evidence="8">Leaf</tissue>
    </source>
</reference>
<evidence type="ECO:0000313" key="8">
    <source>
        <dbReference type="EMBL" id="KAH7528199.1"/>
    </source>
</evidence>
<proteinExistence type="predicted"/>
<dbReference type="AlphaFoldDB" id="A0A978VCW0"/>
<keyword evidence="5" id="KW-0539">Nucleus</keyword>
<evidence type="ECO:0000256" key="6">
    <source>
        <dbReference type="SAM" id="MobiDB-lite"/>
    </source>
</evidence>
<dbReference type="InterPro" id="IPR044810">
    <property type="entry name" value="WRKY_plant"/>
</dbReference>
<keyword evidence="3" id="KW-0238">DNA-binding</keyword>
<evidence type="ECO:0000256" key="4">
    <source>
        <dbReference type="ARBA" id="ARBA00023163"/>
    </source>
</evidence>
<evidence type="ECO:0000313" key="9">
    <source>
        <dbReference type="Proteomes" id="UP000813462"/>
    </source>
</evidence>
<evidence type="ECO:0000256" key="5">
    <source>
        <dbReference type="ARBA" id="ARBA00023242"/>
    </source>
</evidence>
<gene>
    <name evidence="8" type="ORF">FEM48_Zijuj05G0047000</name>
</gene>
<evidence type="ECO:0000256" key="3">
    <source>
        <dbReference type="ARBA" id="ARBA00023125"/>
    </source>
</evidence>
<keyword evidence="4" id="KW-0804">Transcription</keyword>
<dbReference type="PROSITE" id="PS50811">
    <property type="entry name" value="WRKY"/>
    <property type="match status" value="1"/>
</dbReference>
<organism evidence="8 9">
    <name type="scientific">Ziziphus jujuba var. spinosa</name>
    <dbReference type="NCBI Taxonomy" id="714518"/>
    <lineage>
        <taxon>Eukaryota</taxon>
        <taxon>Viridiplantae</taxon>
        <taxon>Streptophyta</taxon>
        <taxon>Embryophyta</taxon>
        <taxon>Tracheophyta</taxon>
        <taxon>Spermatophyta</taxon>
        <taxon>Magnoliopsida</taxon>
        <taxon>eudicotyledons</taxon>
        <taxon>Gunneridae</taxon>
        <taxon>Pentapetalae</taxon>
        <taxon>rosids</taxon>
        <taxon>fabids</taxon>
        <taxon>Rosales</taxon>
        <taxon>Rhamnaceae</taxon>
        <taxon>Paliureae</taxon>
        <taxon>Ziziphus</taxon>
    </lineage>
</organism>
<feature type="domain" description="WRKY" evidence="7">
    <location>
        <begin position="124"/>
        <end position="162"/>
    </location>
</feature>
<accession>A0A978VCW0</accession>
<evidence type="ECO:0000259" key="7">
    <source>
        <dbReference type="PROSITE" id="PS50811"/>
    </source>
</evidence>
<dbReference type="Pfam" id="PF03106">
    <property type="entry name" value="WRKY"/>
    <property type="match status" value="1"/>
</dbReference>
<dbReference type="Gene3D" id="2.20.25.80">
    <property type="entry name" value="WRKY domain"/>
    <property type="match status" value="1"/>
</dbReference>
<evidence type="ECO:0000256" key="2">
    <source>
        <dbReference type="ARBA" id="ARBA00023015"/>
    </source>
</evidence>
<feature type="region of interest" description="Disordered" evidence="6">
    <location>
        <begin position="75"/>
        <end position="101"/>
    </location>
</feature>